<gene>
    <name evidence="2" type="ORF">MENT_LOCUS7989</name>
</gene>
<dbReference type="Pfam" id="PF24681">
    <property type="entry name" value="Kelch_KLHDC2_KLHL20_DRC7"/>
    <property type="match status" value="1"/>
</dbReference>
<comment type="caution">
    <text evidence="2">The sequence shown here is derived from an EMBL/GenBank/DDBJ whole genome shotgun (WGS) entry which is preliminary data.</text>
</comment>
<dbReference type="Proteomes" id="UP000580250">
    <property type="component" value="Unassembled WGS sequence"/>
</dbReference>
<proteinExistence type="predicted"/>
<dbReference type="Gene3D" id="2.120.10.80">
    <property type="entry name" value="Kelch-type beta propeller"/>
    <property type="match status" value="3"/>
</dbReference>
<reference evidence="2 3" key="1">
    <citation type="submission" date="2020-08" db="EMBL/GenBank/DDBJ databases">
        <authorList>
            <person name="Koutsovoulos G."/>
            <person name="Danchin GJ E."/>
        </authorList>
    </citation>
    <scope>NUCLEOTIDE SEQUENCE [LARGE SCALE GENOMIC DNA]</scope>
</reference>
<sequence>MARWILSSYGGPKRVNHAAVAMGDNIYSFGGYTATEVGPQNDFIDIHVLNTFTYRWELLPTFPVESGKKPRSSTISASHPETPPSTSQSTQIQRRRTRSLSTSTSSHPLAQIRNSNPPLYDLEGIEHNLEENQANTNNASILEEDNEMDVTQATDTFTVYQQILSDIDHNLENDNDENATFDISSVYSENSQEGEEDEDEDMDLIEEEEERIFVHIDGIGDLDLPNNVDRDRLEKLRQHPEIPFKLYGHTVVSYKGFFYLWGGRSDAYGCRQTLHRYNPATNLWSIVTTFGQCPARDGHTAIVWDDYMYIFGGYEEREQRFSQETYSFHFPTNTWSKLKTFGKPPQYRDFHTACVLDGRMYVFGGRSDESGQTHTNHDLYDDKLHFLDLKSMEWNVVKPTNNEQPCGRRSHTMWTFKGFVYLFGGYNSISNVHFNDLWRFDPTTNSWIEQKVLGKGPSPRRRQCNVMIGNRLFLFGGTTPHPRRSALEDLGDLYVLDFSPTLSSLCLEAVLKLGLKQQAKNVLPEILNRELHYMSTPNQLSRISFLSLMYMRG</sequence>
<dbReference type="InterPro" id="IPR052637">
    <property type="entry name" value="KLHDC3-like"/>
</dbReference>
<dbReference type="InterPro" id="IPR015915">
    <property type="entry name" value="Kelch-typ_b-propeller"/>
</dbReference>
<feature type="region of interest" description="Disordered" evidence="1">
    <location>
        <begin position="65"/>
        <end position="117"/>
    </location>
</feature>
<dbReference type="SUPFAM" id="SSF117281">
    <property type="entry name" value="Kelch motif"/>
    <property type="match status" value="2"/>
</dbReference>
<protein>
    <submittedName>
        <fullName evidence="2">Uncharacterized protein</fullName>
    </submittedName>
</protein>
<dbReference type="PANTHER" id="PTHR46461:SF1">
    <property type="entry name" value="KELCH DOMAIN-CONTAINING PROTEIN 3"/>
    <property type="match status" value="1"/>
</dbReference>
<accession>A0A6V7U3M7</accession>
<dbReference type="GO" id="GO:0003682">
    <property type="term" value="F:chromatin binding"/>
    <property type="evidence" value="ECO:0007669"/>
    <property type="project" value="InterPro"/>
</dbReference>
<evidence type="ECO:0000313" key="3">
    <source>
        <dbReference type="Proteomes" id="UP000580250"/>
    </source>
</evidence>
<evidence type="ECO:0000256" key="1">
    <source>
        <dbReference type="SAM" id="MobiDB-lite"/>
    </source>
</evidence>
<organism evidence="2 3">
    <name type="scientific">Meloidogyne enterolobii</name>
    <name type="common">Root-knot nematode worm</name>
    <name type="synonym">Meloidogyne mayaguensis</name>
    <dbReference type="NCBI Taxonomy" id="390850"/>
    <lineage>
        <taxon>Eukaryota</taxon>
        <taxon>Metazoa</taxon>
        <taxon>Ecdysozoa</taxon>
        <taxon>Nematoda</taxon>
        <taxon>Chromadorea</taxon>
        <taxon>Rhabditida</taxon>
        <taxon>Tylenchina</taxon>
        <taxon>Tylenchomorpha</taxon>
        <taxon>Tylenchoidea</taxon>
        <taxon>Meloidogynidae</taxon>
        <taxon>Meloidogyninae</taxon>
        <taxon>Meloidogyne</taxon>
    </lineage>
</organism>
<dbReference type="OrthoDB" id="432528at2759"/>
<dbReference type="PANTHER" id="PTHR46461">
    <property type="entry name" value="KELCH DOMAIN-CONTAINING PROTEIN 3"/>
    <property type="match status" value="1"/>
</dbReference>
<dbReference type="AlphaFoldDB" id="A0A6V7U3M7"/>
<name>A0A6V7U3M7_MELEN</name>
<dbReference type="GO" id="GO:0005737">
    <property type="term" value="C:cytoplasm"/>
    <property type="evidence" value="ECO:0007669"/>
    <property type="project" value="TreeGrafter"/>
</dbReference>
<evidence type="ECO:0000313" key="2">
    <source>
        <dbReference type="EMBL" id="CAD2144557.1"/>
    </source>
</evidence>
<dbReference type="EMBL" id="CAJEWN010000033">
    <property type="protein sequence ID" value="CAD2144557.1"/>
    <property type="molecule type" value="Genomic_DNA"/>
</dbReference>